<comment type="caution">
    <text evidence="2">The sequence shown here is derived from an EMBL/GenBank/DDBJ whole genome shotgun (WGS) entry which is preliminary data.</text>
</comment>
<keyword evidence="1" id="KW-1133">Transmembrane helix</keyword>
<dbReference type="EMBL" id="JAJJVO010000124">
    <property type="protein sequence ID" value="MCC9274275.1"/>
    <property type="molecule type" value="Genomic_DNA"/>
</dbReference>
<evidence type="ECO:0000256" key="1">
    <source>
        <dbReference type="SAM" id="Phobius"/>
    </source>
</evidence>
<name>A0A9E4DT05_9ENTE</name>
<protein>
    <submittedName>
        <fullName evidence="2">Polysaccharide biosynthesis C-terminal domain-containing protein</fullName>
    </submittedName>
</protein>
<feature type="transmembrane region" description="Helical" evidence="1">
    <location>
        <begin position="100"/>
        <end position="122"/>
    </location>
</feature>
<keyword evidence="1" id="KW-0472">Membrane</keyword>
<reference evidence="2" key="1">
    <citation type="journal article" date="2021" name="PeerJ">
        <title>Extensive microbial diversity within the chicken gut microbiome revealed by metagenomics and culture.</title>
        <authorList>
            <person name="Gilroy R."/>
            <person name="Ravi A."/>
            <person name="Getino M."/>
            <person name="Pursley I."/>
            <person name="Horton D.L."/>
            <person name="Alikhan N.F."/>
            <person name="Baker D."/>
            <person name="Gharbi K."/>
            <person name="Hall N."/>
            <person name="Watson M."/>
            <person name="Adriaenssens E.M."/>
            <person name="Foster-Nyarko E."/>
            <person name="Jarju S."/>
            <person name="Secka A."/>
            <person name="Antonio M."/>
            <person name="Oren A."/>
            <person name="Chaudhuri R.R."/>
            <person name="La Ragione R."/>
            <person name="Hildebrand F."/>
            <person name="Pallen M.J."/>
        </authorList>
    </citation>
    <scope>NUCLEOTIDE SEQUENCE</scope>
    <source>
        <strain evidence="2">150</strain>
    </source>
</reference>
<feature type="transmembrane region" description="Helical" evidence="1">
    <location>
        <begin position="69"/>
        <end position="94"/>
    </location>
</feature>
<organism evidence="2 3">
    <name type="scientific">Enterococcus aquimarinus</name>
    <dbReference type="NCBI Taxonomy" id="328396"/>
    <lineage>
        <taxon>Bacteria</taxon>
        <taxon>Bacillati</taxon>
        <taxon>Bacillota</taxon>
        <taxon>Bacilli</taxon>
        <taxon>Lactobacillales</taxon>
        <taxon>Enterococcaceae</taxon>
        <taxon>Enterococcus</taxon>
    </lineage>
</organism>
<sequence>NHFRKALKAAAFGLLAKLIFTPLLVYFLGTMGASLAMLLALSVALMALVQQEQPGINAFWREDYFGLRLFLALAVMSMSILLVYGGLTFFFGGVLHRRTALLRTLVGVFVGIVSFGLSLVYLKVFTIEEWAVIPFGKKIVQKVGRKHET</sequence>
<dbReference type="AlphaFoldDB" id="A0A9E4DT05"/>
<evidence type="ECO:0000313" key="3">
    <source>
        <dbReference type="Proteomes" id="UP000813384"/>
    </source>
</evidence>
<gene>
    <name evidence="2" type="ORF">K8V42_08315</name>
</gene>
<evidence type="ECO:0000313" key="2">
    <source>
        <dbReference type="EMBL" id="MCC9274275.1"/>
    </source>
</evidence>
<feature type="non-terminal residue" evidence="2">
    <location>
        <position position="1"/>
    </location>
</feature>
<proteinExistence type="predicted"/>
<reference evidence="2" key="2">
    <citation type="submission" date="2021-11" db="EMBL/GenBank/DDBJ databases">
        <authorList>
            <person name="Gilroy R."/>
        </authorList>
    </citation>
    <scope>NUCLEOTIDE SEQUENCE</scope>
    <source>
        <strain evidence="2">150</strain>
    </source>
</reference>
<keyword evidence="1" id="KW-0812">Transmembrane</keyword>
<feature type="transmembrane region" description="Helical" evidence="1">
    <location>
        <begin position="23"/>
        <end position="48"/>
    </location>
</feature>
<accession>A0A9E4DT05</accession>
<dbReference type="Proteomes" id="UP000813384">
    <property type="component" value="Unassembled WGS sequence"/>
</dbReference>